<keyword evidence="6 8" id="KW-1133">Transmembrane helix</keyword>
<dbReference type="Gene3D" id="1.20.1740.10">
    <property type="entry name" value="Amino acid/polyamine transporter I"/>
    <property type="match status" value="1"/>
</dbReference>
<dbReference type="NCBIfam" id="TIGR00912">
    <property type="entry name" value="2A0309"/>
    <property type="match status" value="1"/>
</dbReference>
<evidence type="ECO:0000313" key="10">
    <source>
        <dbReference type="Proteomes" id="UP000019681"/>
    </source>
</evidence>
<dbReference type="GO" id="GO:0009847">
    <property type="term" value="P:spore germination"/>
    <property type="evidence" value="ECO:0007669"/>
    <property type="project" value="InterPro"/>
</dbReference>
<evidence type="ECO:0000256" key="7">
    <source>
        <dbReference type="ARBA" id="ARBA00023136"/>
    </source>
</evidence>
<reference evidence="9 10" key="1">
    <citation type="journal article" date="2014" name="Genome Announc.">
        <title>Draft Genome Sequence of Fervidicella metallireducens Strain AeBT, an Iron-Reducing Thermoanaerobe from the Great Artesian Basin.</title>
        <authorList>
            <person name="Patel B.K."/>
        </authorList>
    </citation>
    <scope>NUCLEOTIDE SEQUENCE [LARGE SCALE GENOMIC DNA]</scope>
    <source>
        <strain evidence="9 10">AeB</strain>
    </source>
</reference>
<feature type="transmembrane region" description="Helical" evidence="8">
    <location>
        <begin position="81"/>
        <end position="101"/>
    </location>
</feature>
<evidence type="ECO:0000313" key="9">
    <source>
        <dbReference type="EMBL" id="EYE89873.1"/>
    </source>
</evidence>
<dbReference type="STRING" id="1403537.Q428_00380"/>
<feature type="transmembrane region" description="Helical" evidence="8">
    <location>
        <begin position="274"/>
        <end position="295"/>
    </location>
</feature>
<dbReference type="OrthoDB" id="2716906at2"/>
<dbReference type="AlphaFoldDB" id="A0A017RYL6"/>
<evidence type="ECO:0000256" key="5">
    <source>
        <dbReference type="ARBA" id="ARBA00022692"/>
    </source>
</evidence>
<evidence type="ECO:0008006" key="11">
    <source>
        <dbReference type="Google" id="ProtNLM"/>
    </source>
</evidence>
<evidence type="ECO:0000256" key="1">
    <source>
        <dbReference type="ARBA" id="ARBA00004141"/>
    </source>
</evidence>
<dbReference type="InterPro" id="IPR004761">
    <property type="entry name" value="Spore_GerAB"/>
</dbReference>
<evidence type="ECO:0000256" key="3">
    <source>
        <dbReference type="ARBA" id="ARBA00022448"/>
    </source>
</evidence>
<gene>
    <name evidence="9" type="ORF">Q428_00380</name>
</gene>
<keyword evidence="4" id="KW-0309">Germination</keyword>
<feature type="transmembrane region" description="Helical" evidence="8">
    <location>
        <begin position="12"/>
        <end position="29"/>
    </location>
</feature>
<comment type="similarity">
    <text evidence="2">Belongs to the amino acid-polyamine-organocation (APC) superfamily. Spore germination protein (SGP) (TC 2.A.3.9) family.</text>
</comment>
<dbReference type="RefSeq" id="WP_035377134.1">
    <property type="nucleotide sequence ID" value="NZ_AZQP01000001.1"/>
</dbReference>
<accession>A0A017RYL6</accession>
<keyword evidence="7 8" id="KW-0472">Membrane</keyword>
<feature type="transmembrane region" description="Helical" evidence="8">
    <location>
        <begin position="41"/>
        <end position="60"/>
    </location>
</feature>
<protein>
    <recommendedName>
        <fullName evidence="11">Spore germination protein</fullName>
    </recommendedName>
</protein>
<keyword evidence="5 8" id="KW-0812">Transmembrane</keyword>
<feature type="transmembrane region" description="Helical" evidence="8">
    <location>
        <begin position="307"/>
        <end position="323"/>
    </location>
</feature>
<feature type="transmembrane region" description="Helical" evidence="8">
    <location>
        <begin position="220"/>
        <end position="238"/>
    </location>
</feature>
<feature type="transmembrane region" description="Helical" evidence="8">
    <location>
        <begin position="145"/>
        <end position="165"/>
    </location>
</feature>
<keyword evidence="3" id="KW-0813">Transport</keyword>
<evidence type="ECO:0000256" key="4">
    <source>
        <dbReference type="ARBA" id="ARBA00022544"/>
    </source>
</evidence>
<name>A0A017RYL6_9CLOT</name>
<evidence type="ECO:0000256" key="8">
    <source>
        <dbReference type="SAM" id="Phobius"/>
    </source>
</evidence>
<dbReference type="EMBL" id="AZQP01000001">
    <property type="protein sequence ID" value="EYE89873.1"/>
    <property type="molecule type" value="Genomic_DNA"/>
</dbReference>
<evidence type="ECO:0000256" key="6">
    <source>
        <dbReference type="ARBA" id="ARBA00022989"/>
    </source>
</evidence>
<feature type="transmembrane region" description="Helical" evidence="8">
    <location>
        <begin position="113"/>
        <end position="133"/>
    </location>
</feature>
<proteinExistence type="inferred from homology"/>
<evidence type="ECO:0000256" key="2">
    <source>
        <dbReference type="ARBA" id="ARBA00007998"/>
    </source>
</evidence>
<feature type="transmembrane region" description="Helical" evidence="8">
    <location>
        <begin position="335"/>
        <end position="355"/>
    </location>
</feature>
<sequence length="368" mass="41407">MIPNDDKISGIQVGIFIYLTVLGVGILTLPASVVKAAENDAWLVTLVSGLLSLIFIYLMCKVGEKYSQYGYVGTLKKLFGGFLGTLIGLVTFVHFLVFTAIELRIFGETTKLYLLTNTPLEFIILPLLLIAAVHARAGIEPIVRFFEFITPMVLFVLIIFILLFLPKSDYSNLRPFFSQEPIKYLKSIDQTIFAYAGYEILMVIFPFIRKPKEVRKPAIIAMLFITLLYTLVIIQVLARFGVKETQSLIYPTMTLVKSSDVPGAFIERTEGLMMALWILFIYTSVISFVYGLSVVGADVLKQRERKHIISLSLPLVYLIALQGDSVADVFKISDLLTMTSSRFMFMILPLLMFLISTIKKGRNRSNEG</sequence>
<comment type="subcellular location">
    <subcellularLocation>
        <location evidence="1">Membrane</location>
        <topology evidence="1">Multi-pass membrane protein</topology>
    </subcellularLocation>
</comment>
<comment type="caution">
    <text evidence="9">The sequence shown here is derived from an EMBL/GenBank/DDBJ whole genome shotgun (WGS) entry which is preliminary data.</text>
</comment>
<dbReference type="PANTHER" id="PTHR34975:SF2">
    <property type="entry name" value="SPORE GERMINATION PROTEIN A2"/>
    <property type="match status" value="1"/>
</dbReference>
<dbReference type="Pfam" id="PF03845">
    <property type="entry name" value="Spore_permease"/>
    <property type="match status" value="1"/>
</dbReference>
<feature type="transmembrane region" description="Helical" evidence="8">
    <location>
        <begin position="192"/>
        <end position="208"/>
    </location>
</feature>
<dbReference type="Proteomes" id="UP000019681">
    <property type="component" value="Unassembled WGS sequence"/>
</dbReference>
<keyword evidence="10" id="KW-1185">Reference proteome</keyword>
<dbReference type="GO" id="GO:0016020">
    <property type="term" value="C:membrane"/>
    <property type="evidence" value="ECO:0007669"/>
    <property type="project" value="UniProtKB-SubCell"/>
</dbReference>
<dbReference type="PANTHER" id="PTHR34975">
    <property type="entry name" value="SPORE GERMINATION PROTEIN A2"/>
    <property type="match status" value="1"/>
</dbReference>
<organism evidence="9 10">
    <name type="scientific">Fervidicella metallireducens AeB</name>
    <dbReference type="NCBI Taxonomy" id="1403537"/>
    <lineage>
        <taxon>Bacteria</taxon>
        <taxon>Bacillati</taxon>
        <taxon>Bacillota</taxon>
        <taxon>Clostridia</taxon>
        <taxon>Eubacteriales</taxon>
        <taxon>Clostridiaceae</taxon>
        <taxon>Fervidicella</taxon>
    </lineage>
</organism>